<accession>A0A5S4H390</accession>
<dbReference type="Proteomes" id="UP000306628">
    <property type="component" value="Unassembled WGS sequence"/>
</dbReference>
<sequence length="92" mass="9803">MNSLDIPCSVLGLPPSASHSAAKTEGFDAEAIRHDYLNRLAAAYAQTGGRMVYPVQRPSLAQAEGLAPGAAQQRLPKVLIWPLLAARPGRVR</sequence>
<gene>
    <name evidence="1" type="ORF">ETD85_00870</name>
</gene>
<keyword evidence="2" id="KW-1185">Reference proteome</keyword>
<organism evidence="1 2">
    <name type="scientific">Nonomuraea zeae</name>
    <dbReference type="NCBI Taxonomy" id="1642303"/>
    <lineage>
        <taxon>Bacteria</taxon>
        <taxon>Bacillati</taxon>
        <taxon>Actinomycetota</taxon>
        <taxon>Actinomycetes</taxon>
        <taxon>Streptosporangiales</taxon>
        <taxon>Streptosporangiaceae</taxon>
        <taxon>Nonomuraea</taxon>
    </lineage>
</organism>
<name>A0A5S4H390_9ACTN</name>
<evidence type="ECO:0000313" key="1">
    <source>
        <dbReference type="EMBL" id="TMR39597.1"/>
    </source>
</evidence>
<dbReference type="EMBL" id="VCKX01000002">
    <property type="protein sequence ID" value="TMR39597.1"/>
    <property type="molecule type" value="Genomic_DNA"/>
</dbReference>
<evidence type="ECO:0000313" key="2">
    <source>
        <dbReference type="Proteomes" id="UP000306628"/>
    </source>
</evidence>
<reference evidence="1 2" key="1">
    <citation type="submission" date="2019-05" db="EMBL/GenBank/DDBJ databases">
        <title>Draft genome sequence of Nonomuraea zeae DSM 100528.</title>
        <authorList>
            <person name="Saricaoglu S."/>
            <person name="Isik K."/>
        </authorList>
    </citation>
    <scope>NUCLEOTIDE SEQUENCE [LARGE SCALE GENOMIC DNA]</scope>
    <source>
        <strain evidence="1 2">DSM 100528</strain>
    </source>
</reference>
<comment type="caution">
    <text evidence="1">The sequence shown here is derived from an EMBL/GenBank/DDBJ whole genome shotgun (WGS) entry which is preliminary data.</text>
</comment>
<proteinExistence type="predicted"/>
<dbReference type="AlphaFoldDB" id="A0A5S4H390"/>
<dbReference type="RefSeq" id="WP_138687623.1">
    <property type="nucleotide sequence ID" value="NZ_JBHSAZ010000112.1"/>
</dbReference>
<protein>
    <submittedName>
        <fullName evidence="1">Uncharacterized protein</fullName>
    </submittedName>
</protein>